<dbReference type="AlphaFoldDB" id="A0A3E4Z6X2"/>
<dbReference type="InterPro" id="IPR036397">
    <property type="entry name" value="RNaseH_sf"/>
</dbReference>
<dbReference type="InterPro" id="IPR012337">
    <property type="entry name" value="RNaseH-like_sf"/>
</dbReference>
<evidence type="ECO:0000259" key="1">
    <source>
        <dbReference type="Pfam" id="PF16473"/>
    </source>
</evidence>
<gene>
    <name evidence="2" type="ORF">DXB87_10280</name>
</gene>
<accession>A0A3E4Z6X2</accession>
<dbReference type="RefSeq" id="WP_117702072.1">
    <property type="nucleotide sequence ID" value="NZ_QSTW01000013.1"/>
</dbReference>
<dbReference type="Proteomes" id="UP000260814">
    <property type="component" value="Unassembled WGS sequence"/>
</dbReference>
<evidence type="ECO:0000313" key="2">
    <source>
        <dbReference type="EMBL" id="RGM90278.1"/>
    </source>
</evidence>
<feature type="domain" description="3'-5' exoribonuclease Rv2179c-like" evidence="1">
    <location>
        <begin position="7"/>
        <end position="184"/>
    </location>
</feature>
<evidence type="ECO:0000313" key="3">
    <source>
        <dbReference type="Proteomes" id="UP000260814"/>
    </source>
</evidence>
<dbReference type="Gene3D" id="3.30.420.10">
    <property type="entry name" value="Ribonuclease H-like superfamily/Ribonuclease H"/>
    <property type="match status" value="1"/>
</dbReference>
<dbReference type="EMBL" id="QSTW01000013">
    <property type="protein sequence ID" value="RGM90278.1"/>
    <property type="molecule type" value="Genomic_DNA"/>
</dbReference>
<name>A0A3E4Z6X2_9BACT</name>
<reference evidence="2 3" key="1">
    <citation type="submission" date="2018-08" db="EMBL/GenBank/DDBJ databases">
        <title>A genome reference for cultivated species of the human gut microbiota.</title>
        <authorList>
            <person name="Zou Y."/>
            <person name="Xue W."/>
            <person name="Luo G."/>
        </authorList>
    </citation>
    <scope>NUCLEOTIDE SEQUENCE [LARGE SCALE GENOMIC DNA]</scope>
    <source>
        <strain evidence="2 3">OM06-2</strain>
    </source>
</reference>
<dbReference type="Pfam" id="PF16473">
    <property type="entry name" value="Rv2179c-like"/>
    <property type="match status" value="1"/>
</dbReference>
<organism evidence="2 3">
    <name type="scientific">Phocaeicola plebeius</name>
    <dbReference type="NCBI Taxonomy" id="310297"/>
    <lineage>
        <taxon>Bacteria</taxon>
        <taxon>Pseudomonadati</taxon>
        <taxon>Bacteroidota</taxon>
        <taxon>Bacteroidia</taxon>
        <taxon>Bacteroidales</taxon>
        <taxon>Bacteroidaceae</taxon>
        <taxon>Phocaeicola</taxon>
    </lineage>
</organism>
<dbReference type="InterPro" id="IPR033390">
    <property type="entry name" value="Rv2179c-like"/>
</dbReference>
<protein>
    <submittedName>
        <fullName evidence="2">3'-5' exoribonuclease</fullName>
    </submittedName>
</protein>
<dbReference type="SUPFAM" id="SSF53098">
    <property type="entry name" value="Ribonuclease H-like"/>
    <property type="match status" value="1"/>
</dbReference>
<comment type="caution">
    <text evidence="2">The sequence shown here is derived from an EMBL/GenBank/DDBJ whole genome shotgun (WGS) entry which is preliminary data.</text>
</comment>
<proteinExistence type="predicted"/>
<dbReference type="GO" id="GO:0003676">
    <property type="term" value="F:nucleic acid binding"/>
    <property type="evidence" value="ECO:0007669"/>
    <property type="project" value="InterPro"/>
</dbReference>
<sequence>MGEKKFKHVMIDTETLGRTPGSVVRSVAAVEFDPQTGETGRQKVWKIDLTDSMRYGFKVEASTLKWWMMQSDEARREFVEGVETPLVDFFEEFMEFLADTDEERDFTLWCLQLDFDVAMLRSMYSWYNLNVYRCDEEVLPWNFRKVRDVRPYMDALDSAGLLPPKVADRHTPLADCLAQINCVHLVEKNNLVVR</sequence>